<name>A0A5M6DBU9_9BACT</name>
<dbReference type="AlphaFoldDB" id="A0A5M6DBU9"/>
<gene>
    <name evidence="2" type="ORF">F0145_13275</name>
</gene>
<dbReference type="PROSITE" id="PS51186">
    <property type="entry name" value="GNAT"/>
    <property type="match status" value="1"/>
</dbReference>
<feature type="domain" description="N-acetyltransferase" evidence="1">
    <location>
        <begin position="19"/>
        <end position="173"/>
    </location>
</feature>
<dbReference type="InterPro" id="IPR016181">
    <property type="entry name" value="Acyl_CoA_acyltransferase"/>
</dbReference>
<evidence type="ECO:0000259" key="1">
    <source>
        <dbReference type="PROSITE" id="PS51186"/>
    </source>
</evidence>
<keyword evidence="3" id="KW-1185">Reference proteome</keyword>
<dbReference type="CDD" id="cd04301">
    <property type="entry name" value="NAT_SF"/>
    <property type="match status" value="1"/>
</dbReference>
<organism evidence="2 3">
    <name type="scientific">Adhaeribacter rhizoryzae</name>
    <dbReference type="NCBI Taxonomy" id="2607907"/>
    <lineage>
        <taxon>Bacteria</taxon>
        <taxon>Pseudomonadati</taxon>
        <taxon>Bacteroidota</taxon>
        <taxon>Cytophagia</taxon>
        <taxon>Cytophagales</taxon>
        <taxon>Hymenobacteraceae</taxon>
        <taxon>Adhaeribacter</taxon>
    </lineage>
</organism>
<dbReference type="Proteomes" id="UP000323426">
    <property type="component" value="Unassembled WGS sequence"/>
</dbReference>
<comment type="caution">
    <text evidence="2">The sequence shown here is derived from an EMBL/GenBank/DDBJ whole genome shotgun (WGS) entry which is preliminary data.</text>
</comment>
<dbReference type="GO" id="GO:0016747">
    <property type="term" value="F:acyltransferase activity, transferring groups other than amino-acyl groups"/>
    <property type="evidence" value="ECO:0007669"/>
    <property type="project" value="InterPro"/>
</dbReference>
<dbReference type="SUPFAM" id="SSF55729">
    <property type="entry name" value="Acyl-CoA N-acyltransferases (Nat)"/>
    <property type="match status" value="1"/>
</dbReference>
<reference evidence="2 3" key="1">
    <citation type="submission" date="2019-09" db="EMBL/GenBank/DDBJ databases">
        <title>Genome sequence and assembly of Adhaeribacter sp.</title>
        <authorList>
            <person name="Chhetri G."/>
        </authorList>
    </citation>
    <scope>NUCLEOTIDE SEQUENCE [LARGE SCALE GENOMIC DNA]</scope>
    <source>
        <strain evidence="2 3">DK36</strain>
    </source>
</reference>
<dbReference type="InterPro" id="IPR000182">
    <property type="entry name" value="GNAT_dom"/>
</dbReference>
<evidence type="ECO:0000313" key="3">
    <source>
        <dbReference type="Proteomes" id="UP000323426"/>
    </source>
</evidence>
<accession>A0A5M6DBU9</accession>
<proteinExistence type="predicted"/>
<dbReference type="RefSeq" id="WP_150088904.1">
    <property type="nucleotide sequence ID" value="NZ_VWSF01000009.1"/>
</dbReference>
<dbReference type="EMBL" id="VWSF01000009">
    <property type="protein sequence ID" value="KAA5545021.1"/>
    <property type="molecule type" value="Genomic_DNA"/>
</dbReference>
<evidence type="ECO:0000313" key="2">
    <source>
        <dbReference type="EMBL" id="KAA5545021.1"/>
    </source>
</evidence>
<sequence>MKPSLAPTLSQIIYANAAIKILLGPEPTPEIINLLRNTVYGTHGPRYQHTGHENKINHILNPFFFQLLKDEQVIGTYCLSQRRVKIATGEALSFYGRYFSIAPQYKGQGYGSLLKKEAIAYIERTTTPPFFFYSYIEESNQRSLAISKKDGYQPIGTLEAVLFSRLYPQQDARFSRLSSDKYPDMLLQLQTTYQDYTLVQLDRVFYEQNYFVLKENGEIIAGVQANPVAWHIVHMPGLTGKIVMQVLPYVPVLNRLINPRNHQFLALEAVYVKPGHEKALLILLESTLAYFGYTSALLMLDVNCPLRQQLKSLGHLGLMHALNKSIYTQVMVKTRGITQKEIKSYPKQPIYASAFDFS</sequence>
<keyword evidence="2" id="KW-0808">Transferase</keyword>
<dbReference type="Pfam" id="PF00583">
    <property type="entry name" value="Acetyltransf_1"/>
    <property type="match status" value="1"/>
</dbReference>
<protein>
    <submittedName>
        <fullName evidence="2">GNAT family N-acetyltransferase</fullName>
    </submittedName>
</protein>
<dbReference type="Gene3D" id="3.40.630.30">
    <property type="match status" value="1"/>
</dbReference>